<gene>
    <name evidence="8" type="ORF">G443_003607</name>
</gene>
<dbReference type="InterPro" id="IPR013766">
    <property type="entry name" value="Thioredoxin_domain"/>
</dbReference>
<dbReference type="GO" id="GO:0016853">
    <property type="term" value="F:isomerase activity"/>
    <property type="evidence" value="ECO:0007669"/>
    <property type="project" value="UniProtKB-KW"/>
</dbReference>
<keyword evidence="3" id="KW-0812">Transmembrane</keyword>
<comment type="caution">
    <text evidence="8">The sequence shown here is derived from an EMBL/GenBank/DDBJ whole genome shotgun (WGS) entry which is preliminary data.</text>
</comment>
<reference evidence="8 9" key="2">
    <citation type="submission" date="2022-06" db="EMBL/GenBank/DDBJ databases">
        <title>Genomic Encyclopedia of Type Strains, Phase I: the one thousand microbial genomes (KMG-I) project.</title>
        <authorList>
            <person name="Kyrpides N."/>
        </authorList>
    </citation>
    <scope>NUCLEOTIDE SEQUENCE [LARGE SCALE GENOMIC DNA]</scope>
    <source>
        <strain evidence="8 9">DSM 43889</strain>
    </source>
</reference>
<dbReference type="RefSeq" id="WP_245588865.1">
    <property type="nucleotide sequence ID" value="NZ_AUBJ02000001.1"/>
</dbReference>
<dbReference type="PANTHER" id="PTHR42852">
    <property type="entry name" value="THIOL:DISULFIDE INTERCHANGE PROTEIN DSBE"/>
    <property type="match status" value="1"/>
</dbReference>
<feature type="compositionally biased region" description="Gly residues" evidence="6">
    <location>
        <begin position="229"/>
        <end position="238"/>
    </location>
</feature>
<feature type="region of interest" description="Disordered" evidence="6">
    <location>
        <begin position="204"/>
        <end position="238"/>
    </location>
</feature>
<keyword evidence="2" id="KW-0201">Cytochrome c-type biogenesis</keyword>
<dbReference type="PROSITE" id="PS51352">
    <property type="entry name" value="THIOREDOXIN_2"/>
    <property type="match status" value="1"/>
</dbReference>
<dbReference type="PANTHER" id="PTHR42852:SF6">
    <property type="entry name" value="THIOL:DISULFIDE INTERCHANGE PROTEIN DSBE"/>
    <property type="match status" value="1"/>
</dbReference>
<dbReference type="SUPFAM" id="SSF52833">
    <property type="entry name" value="Thioredoxin-like"/>
    <property type="match status" value="1"/>
</dbReference>
<proteinExistence type="predicted"/>
<dbReference type="EMBL" id="AUBJ02000001">
    <property type="protein sequence ID" value="MCP2333337.1"/>
    <property type="molecule type" value="Genomic_DNA"/>
</dbReference>
<feature type="domain" description="Thioredoxin" evidence="7">
    <location>
        <begin position="62"/>
        <end position="206"/>
    </location>
</feature>
<evidence type="ECO:0000256" key="6">
    <source>
        <dbReference type="SAM" id="MobiDB-lite"/>
    </source>
</evidence>
<evidence type="ECO:0000313" key="8">
    <source>
        <dbReference type="EMBL" id="MCP2333337.1"/>
    </source>
</evidence>
<dbReference type="PROSITE" id="PS00194">
    <property type="entry name" value="THIOREDOXIN_1"/>
    <property type="match status" value="1"/>
</dbReference>
<accession>A0ABT1JLE2</accession>
<keyword evidence="5" id="KW-0676">Redox-active center</keyword>
<evidence type="ECO:0000256" key="4">
    <source>
        <dbReference type="ARBA" id="ARBA00023157"/>
    </source>
</evidence>
<evidence type="ECO:0000313" key="9">
    <source>
        <dbReference type="Proteomes" id="UP000791080"/>
    </source>
</evidence>
<dbReference type="Pfam" id="PF08534">
    <property type="entry name" value="Redoxin"/>
    <property type="match status" value="1"/>
</dbReference>
<dbReference type="Gene3D" id="3.40.30.10">
    <property type="entry name" value="Glutaredoxin"/>
    <property type="match status" value="1"/>
</dbReference>
<evidence type="ECO:0000259" key="7">
    <source>
        <dbReference type="PROSITE" id="PS51352"/>
    </source>
</evidence>
<dbReference type="InterPro" id="IPR017937">
    <property type="entry name" value="Thioredoxin_CS"/>
</dbReference>
<evidence type="ECO:0000256" key="2">
    <source>
        <dbReference type="ARBA" id="ARBA00022748"/>
    </source>
</evidence>
<dbReference type="InterPro" id="IPR013740">
    <property type="entry name" value="Redoxin"/>
</dbReference>
<comment type="subcellular location">
    <subcellularLocation>
        <location evidence="1">Cell envelope</location>
    </subcellularLocation>
</comment>
<dbReference type="InterPro" id="IPR050553">
    <property type="entry name" value="Thioredoxin_ResA/DsbE_sf"/>
</dbReference>
<dbReference type="CDD" id="cd02966">
    <property type="entry name" value="TlpA_like_family"/>
    <property type="match status" value="1"/>
</dbReference>
<name>A0ABT1JLE2_ACTCY</name>
<sequence length="238" mass="25379">MSGTEEADRGVGGTRSRRRRRPLAALVVATGLLVGACTGTDQVEGDFQFIAPGGQTRLHYEAAERQPVPDISGEDLFDEDSRISVADYAGDVVVVNIWGSWCTPCREEAPELQRMSEATADEDVQFLGISVRDNPRSAPIDFMENLGLTYPSIYDPSGRSLLGLRGYPRNAVPSTLLIDREQRVAAVFLAQVHEEELMPAVEDLLAEGGGDAAAPGADDRGEETDGTSAGDGGEVGGR</sequence>
<keyword evidence="4" id="KW-1015">Disulfide bond</keyword>
<evidence type="ECO:0000256" key="5">
    <source>
        <dbReference type="ARBA" id="ARBA00023284"/>
    </source>
</evidence>
<keyword evidence="3" id="KW-0735">Signal-anchor</keyword>
<protein>
    <submittedName>
        <fullName evidence="8">Thiol-disulfide isomerase or thioredoxin</fullName>
    </submittedName>
</protein>
<dbReference type="Proteomes" id="UP000791080">
    <property type="component" value="Unassembled WGS sequence"/>
</dbReference>
<keyword evidence="9" id="KW-1185">Reference proteome</keyword>
<organism evidence="8 9">
    <name type="scientific">Actinoalloteichus caeruleus DSM 43889</name>
    <dbReference type="NCBI Taxonomy" id="1120930"/>
    <lineage>
        <taxon>Bacteria</taxon>
        <taxon>Bacillati</taxon>
        <taxon>Actinomycetota</taxon>
        <taxon>Actinomycetes</taxon>
        <taxon>Pseudonocardiales</taxon>
        <taxon>Pseudonocardiaceae</taxon>
        <taxon>Actinoalloteichus</taxon>
        <taxon>Actinoalloteichus cyanogriseus</taxon>
    </lineage>
</organism>
<dbReference type="InterPro" id="IPR036249">
    <property type="entry name" value="Thioredoxin-like_sf"/>
</dbReference>
<keyword evidence="8" id="KW-0413">Isomerase</keyword>
<evidence type="ECO:0000256" key="1">
    <source>
        <dbReference type="ARBA" id="ARBA00004196"/>
    </source>
</evidence>
<reference evidence="8 9" key="1">
    <citation type="submission" date="2013-07" db="EMBL/GenBank/DDBJ databases">
        <authorList>
            <consortium name="DOE Joint Genome Institute"/>
            <person name="Reeve W."/>
            <person name="Huntemann M."/>
            <person name="Han J."/>
            <person name="Chen A."/>
            <person name="Kyrpides N."/>
            <person name="Mavromatis K."/>
            <person name="Markowitz V."/>
            <person name="Palaniappan K."/>
            <person name="Ivanova N."/>
            <person name="Schaumberg A."/>
            <person name="Pati A."/>
            <person name="Liolios K."/>
            <person name="Nordberg H.P."/>
            <person name="Cantor M.N."/>
            <person name="Hua S.X."/>
            <person name="Woyke T."/>
        </authorList>
    </citation>
    <scope>NUCLEOTIDE SEQUENCE [LARGE SCALE GENOMIC DNA]</scope>
    <source>
        <strain evidence="8 9">DSM 43889</strain>
    </source>
</reference>
<evidence type="ECO:0000256" key="3">
    <source>
        <dbReference type="ARBA" id="ARBA00022968"/>
    </source>
</evidence>